<dbReference type="InterPro" id="IPR023213">
    <property type="entry name" value="CAT-like_dom_sf"/>
</dbReference>
<gene>
    <name evidence="1" type="ORF">PG986_001825</name>
</gene>
<dbReference type="Gene3D" id="3.30.559.10">
    <property type="entry name" value="Chloramphenicol acetyltransferase-like domain"/>
    <property type="match status" value="2"/>
</dbReference>
<sequence length="227" mass="24230">MPYDIPMYYSSQANFIKGGLLLTVAIHRHATDATGLGEILRTWAQNTAAAASGSSTFTSYDAPSNDRSALMHGIPPKNKADFPEYTIKAPKEEVAPEAAPPPPAAFQPPPMDFNIFYFSSAKLAGLKLDAHPGCCDLAYNSFMGPDVVSTSWADVEVYSTRWGGDLGAPAFLRVPGDGADGLVNILPRRPDDDGGLEVIVWLEAGAMGRLVGSQEFLRGSRSFGASF</sequence>
<evidence type="ECO:0000313" key="2">
    <source>
        <dbReference type="Proteomes" id="UP001391051"/>
    </source>
</evidence>
<evidence type="ECO:0000313" key="1">
    <source>
        <dbReference type="EMBL" id="KAK7967548.1"/>
    </source>
</evidence>
<keyword evidence="2" id="KW-1185">Reference proteome</keyword>
<proteinExistence type="predicted"/>
<dbReference type="Proteomes" id="UP001391051">
    <property type="component" value="Unassembled WGS sequence"/>
</dbReference>
<dbReference type="GeneID" id="92071109"/>
<reference evidence="1 2" key="1">
    <citation type="submission" date="2023-01" db="EMBL/GenBank/DDBJ databases">
        <title>Analysis of 21 Apiospora genomes using comparative genomics revels a genus with tremendous synthesis potential of carbohydrate active enzymes and secondary metabolites.</title>
        <authorList>
            <person name="Sorensen T."/>
        </authorList>
    </citation>
    <scope>NUCLEOTIDE SEQUENCE [LARGE SCALE GENOMIC DNA]</scope>
    <source>
        <strain evidence="1 2">CBS 24483</strain>
    </source>
</reference>
<dbReference type="RefSeq" id="XP_066706940.1">
    <property type="nucleotide sequence ID" value="XM_066838047.1"/>
</dbReference>
<protein>
    <submittedName>
        <fullName evidence="1">Uncharacterized protein</fullName>
    </submittedName>
</protein>
<dbReference type="EMBL" id="JAQQWE010000001">
    <property type="protein sequence ID" value="KAK7967548.1"/>
    <property type="molecule type" value="Genomic_DNA"/>
</dbReference>
<name>A0ABR1QYP4_9PEZI</name>
<accession>A0ABR1QYP4</accession>
<comment type="caution">
    <text evidence="1">The sequence shown here is derived from an EMBL/GenBank/DDBJ whole genome shotgun (WGS) entry which is preliminary data.</text>
</comment>
<organism evidence="1 2">
    <name type="scientific">Apiospora aurea</name>
    <dbReference type="NCBI Taxonomy" id="335848"/>
    <lineage>
        <taxon>Eukaryota</taxon>
        <taxon>Fungi</taxon>
        <taxon>Dikarya</taxon>
        <taxon>Ascomycota</taxon>
        <taxon>Pezizomycotina</taxon>
        <taxon>Sordariomycetes</taxon>
        <taxon>Xylariomycetidae</taxon>
        <taxon>Amphisphaeriales</taxon>
        <taxon>Apiosporaceae</taxon>
        <taxon>Apiospora</taxon>
    </lineage>
</organism>